<sequence>MKYRDLVQFEPIESVIQLKDANDLEKAFHLLETYVISERMAEQLNELIITQLQFAKAADNKGLLIVGNYGTGKSHLMSVISTIAEREGASEHINNPSVAEKAKEIEGKFKVIRLEIGSVGTSLRDILCTSIEDGLSKMNIDFKFPPFDQITNNKEALEEMMGLFNERYPDHGLLVVVDELLDYLRGRREQELTLDLGFLREVGEICSKTRFRFIAGIQEMLFDNPRFSYVAEPLRRVKERFEQVRIIREDIAHVVSQRLLKKTDEQKALIREHLSKFTKLYHRLSEDMESFVNLFPIHPSYLTAFEKVNNIEKRVALKTISIEMNKIINEEVSDGAPGLVSYDSYWKFIEEDPSYKAIPEVAEVLDKAKILKDRVQNAYAKRLYKPMALRIVDALSLYRLSTADIYDNVGLTAEELRDDLFLNLPGSNDMLLEEDDPADFLKGTIDVATKEIQKTVSFQYLSTNESNGQYYLDLKKDIDIESLISQRAETIEEDKLDRYYFNILKQAITLDDNTYVTGYKIWRHDLPWDKHRVTRQGYLFFGAPNERSTAQPERDFYIYMLRPYLKTPFKAEQKPDEVFFEFNRSDERFDQLLKLYAAADDLRIDATSTTKNLYTRKLESYFKEINKWLNENFVHTFEITYKGKKGTVLEFGMFLPQNATIQEIINSVAEGLLTDWFEQKYEDYPSFSQIQGAYLSKSNLQGYVSEALNYLIGKETKMGSAILNGLVLLDNANKVTTKNSGYAKWILDLLEAKGNGQVVNYNEIIETVTIRGTEDLTYTKQFKLEPELLIVLLATMVSTGDIEVTIDNKTYNATSLQEYIQLPLSKLTHFSHVKKPTDLPLKELSAILDLFGVSLPNFEDKALSQAIVTMTEKANERINETLHVIQIVKKGFPMWEGMLLSNIEIQESVKTLEAFKEFCEGVKRFNTPAKMRNLKYDLGTIEAQENALQKLTYFTNLHHVIEECMKVANYIQLAQSTMGIQTNWSHRAAEALDELSFVLKKQENHLEALQNVIALKQEYIQIYIEHHDQSRLNATENNLKKTLLTSNELKTLKQLSNYISILPSEQIQNWEKSLTDLKECYAVTAETLEHTPLCNSCKYRMSEVSGNEKAELKKLEEQLPKIYESWIDTLLTSLNDPSVKENIELLQNEQKALVKQFMDSKELSLPLDIRLAQAINDLLKGFNKVEISLEDLENMMANGNPLSVDEVRKRFDELLRRTVGTSNTNQVRIMLKK</sequence>
<dbReference type="Pfam" id="PF19557">
    <property type="entry name" value="DUF6079_1st"/>
    <property type="match status" value="1"/>
</dbReference>
<evidence type="ECO:0000259" key="2">
    <source>
        <dbReference type="Pfam" id="PF26383"/>
    </source>
</evidence>
<dbReference type="Pfam" id="PF26384">
    <property type="entry name" value="DUF6079_3rd"/>
    <property type="match status" value="1"/>
</dbReference>
<dbReference type="InterPro" id="IPR058573">
    <property type="entry name" value="DUF6079_5th"/>
</dbReference>
<gene>
    <name evidence="7" type="ORF">EKG35_12250</name>
</gene>
<dbReference type="InterPro" id="IPR058572">
    <property type="entry name" value="DUF6079_4th"/>
</dbReference>
<dbReference type="Pfam" id="PF26383">
    <property type="entry name" value="DUF6079_2nd"/>
    <property type="match status" value="1"/>
</dbReference>
<dbReference type="AlphaFoldDB" id="A0A3S0JNS2"/>
<feature type="domain" description="DUF6079" evidence="1">
    <location>
        <begin position="19"/>
        <end position="247"/>
    </location>
</feature>
<dbReference type="Pfam" id="PF26387">
    <property type="entry name" value="DUF6079_5th"/>
    <property type="match status" value="1"/>
</dbReference>
<dbReference type="InterPro" id="IPR058569">
    <property type="entry name" value="DUF6079_2nd"/>
</dbReference>
<dbReference type="InterPro" id="IPR058574">
    <property type="entry name" value="DUF6079_6th"/>
</dbReference>
<dbReference type="Pfam" id="PF26388">
    <property type="entry name" value="DUF6079_6th"/>
    <property type="match status" value="1"/>
</dbReference>
<feature type="domain" description="DUF6079" evidence="5">
    <location>
        <begin position="840"/>
        <end position="1027"/>
    </location>
</feature>
<evidence type="ECO:0000259" key="6">
    <source>
        <dbReference type="Pfam" id="PF26388"/>
    </source>
</evidence>
<dbReference type="InterPro" id="IPR058571">
    <property type="entry name" value="DUF6079_3rd"/>
</dbReference>
<organism evidence="7 8">
    <name type="scientific">Lysinibacillus telephonicus</name>
    <dbReference type="NCBI Taxonomy" id="1714840"/>
    <lineage>
        <taxon>Bacteria</taxon>
        <taxon>Bacillati</taxon>
        <taxon>Bacillota</taxon>
        <taxon>Bacilli</taxon>
        <taxon>Bacillales</taxon>
        <taxon>Bacillaceae</taxon>
        <taxon>Lysinibacillus</taxon>
    </lineage>
</organism>
<keyword evidence="7" id="KW-0067">ATP-binding</keyword>
<protein>
    <submittedName>
        <fullName evidence="7">ATP-binding protein</fullName>
    </submittedName>
</protein>
<evidence type="ECO:0000259" key="5">
    <source>
        <dbReference type="Pfam" id="PF26387"/>
    </source>
</evidence>
<dbReference type="Pfam" id="PF26385">
    <property type="entry name" value="DUF6079_4th"/>
    <property type="match status" value="1"/>
</dbReference>
<dbReference type="OrthoDB" id="8780745at2"/>
<accession>A0A3S0JNS2</accession>
<dbReference type="Gene3D" id="3.40.50.300">
    <property type="entry name" value="P-loop containing nucleotide triphosphate hydrolases"/>
    <property type="match status" value="1"/>
</dbReference>
<dbReference type="InterPro" id="IPR027417">
    <property type="entry name" value="P-loop_NTPase"/>
</dbReference>
<evidence type="ECO:0000313" key="8">
    <source>
        <dbReference type="Proteomes" id="UP000276349"/>
    </source>
</evidence>
<name>A0A3S0JNS2_9BACI</name>
<feature type="domain" description="DUF6079" evidence="6">
    <location>
        <begin position="1035"/>
        <end position="1124"/>
    </location>
</feature>
<reference evidence="7 8" key="1">
    <citation type="submission" date="2018-12" db="EMBL/GenBank/DDBJ databases">
        <authorList>
            <person name="Yu L."/>
        </authorList>
    </citation>
    <scope>NUCLEOTIDE SEQUENCE [LARGE SCALE GENOMIC DNA]</scope>
    <source>
        <strain evidence="7 8">S5H2222</strain>
    </source>
</reference>
<feature type="domain" description="DUF6079" evidence="3">
    <location>
        <begin position="483"/>
        <end position="681"/>
    </location>
</feature>
<evidence type="ECO:0000259" key="3">
    <source>
        <dbReference type="Pfam" id="PF26384"/>
    </source>
</evidence>
<dbReference type="EMBL" id="RXNR01000033">
    <property type="protein sequence ID" value="RTQ92252.1"/>
    <property type="molecule type" value="Genomic_DNA"/>
</dbReference>
<proteinExistence type="predicted"/>
<dbReference type="Proteomes" id="UP000276349">
    <property type="component" value="Unassembled WGS sequence"/>
</dbReference>
<feature type="domain" description="DUF6079" evidence="4">
    <location>
        <begin position="701"/>
        <end position="835"/>
    </location>
</feature>
<comment type="caution">
    <text evidence="7">The sequence shown here is derived from an EMBL/GenBank/DDBJ whole genome shotgun (WGS) entry which is preliminary data.</text>
</comment>
<keyword evidence="7" id="KW-0547">Nucleotide-binding</keyword>
<evidence type="ECO:0000313" key="7">
    <source>
        <dbReference type="EMBL" id="RTQ92252.1"/>
    </source>
</evidence>
<feature type="domain" description="DUF6079" evidence="2">
    <location>
        <begin position="263"/>
        <end position="478"/>
    </location>
</feature>
<dbReference type="RefSeq" id="WP_126294755.1">
    <property type="nucleotide sequence ID" value="NZ_RXNR01000033.1"/>
</dbReference>
<dbReference type="InterPro" id="IPR045725">
    <property type="entry name" value="DUF6079_N"/>
</dbReference>
<dbReference type="GO" id="GO:0005524">
    <property type="term" value="F:ATP binding"/>
    <property type="evidence" value="ECO:0007669"/>
    <property type="project" value="UniProtKB-KW"/>
</dbReference>
<evidence type="ECO:0000259" key="4">
    <source>
        <dbReference type="Pfam" id="PF26385"/>
    </source>
</evidence>
<dbReference type="SUPFAM" id="SSF52540">
    <property type="entry name" value="P-loop containing nucleoside triphosphate hydrolases"/>
    <property type="match status" value="1"/>
</dbReference>
<keyword evidence="8" id="KW-1185">Reference proteome</keyword>
<evidence type="ECO:0000259" key="1">
    <source>
        <dbReference type="Pfam" id="PF19557"/>
    </source>
</evidence>